<sequence>MTRSMLKTKKLPKQFWGEAVSTSAYILNRCPSSRLEGITPEEAWSGKKPNINHLRIFGSLCYKHVPDAQRKKLDDKSERLILIGYHTTGAYRLYNPYTQRIVLSRDVKVDETQCWDWESPTENQKKNVSIQIVDQPEQ</sequence>
<organism evidence="2 3">
    <name type="scientific">Lupinus angustifolius</name>
    <name type="common">Narrow-leaved blue lupine</name>
    <dbReference type="NCBI Taxonomy" id="3871"/>
    <lineage>
        <taxon>Eukaryota</taxon>
        <taxon>Viridiplantae</taxon>
        <taxon>Streptophyta</taxon>
        <taxon>Embryophyta</taxon>
        <taxon>Tracheophyta</taxon>
        <taxon>Spermatophyta</taxon>
        <taxon>Magnoliopsida</taxon>
        <taxon>eudicotyledons</taxon>
        <taxon>Gunneridae</taxon>
        <taxon>Pentapetalae</taxon>
        <taxon>rosids</taxon>
        <taxon>fabids</taxon>
        <taxon>Fabales</taxon>
        <taxon>Fabaceae</taxon>
        <taxon>Papilionoideae</taxon>
        <taxon>50 kb inversion clade</taxon>
        <taxon>genistoids sensu lato</taxon>
        <taxon>core genistoids</taxon>
        <taxon>Genisteae</taxon>
        <taxon>Lupinus</taxon>
    </lineage>
</organism>
<dbReference type="PANTHER" id="PTHR42648">
    <property type="entry name" value="TRANSPOSASE, PUTATIVE-RELATED"/>
    <property type="match status" value="1"/>
</dbReference>
<name>A0A1J7HR96_LUPAN</name>
<dbReference type="Pfam" id="PF25597">
    <property type="entry name" value="SH3_retrovirus"/>
    <property type="match status" value="1"/>
</dbReference>
<keyword evidence="3" id="KW-1185">Reference proteome</keyword>
<evidence type="ECO:0000313" key="2">
    <source>
        <dbReference type="EMBL" id="OIW15328.1"/>
    </source>
</evidence>
<gene>
    <name evidence="2" type="ORF">TanjilG_10768</name>
</gene>
<evidence type="ECO:0000313" key="3">
    <source>
        <dbReference type="Proteomes" id="UP000188354"/>
    </source>
</evidence>
<dbReference type="GO" id="GO:0003676">
    <property type="term" value="F:nucleic acid binding"/>
    <property type="evidence" value="ECO:0007669"/>
    <property type="project" value="InterPro"/>
</dbReference>
<proteinExistence type="predicted"/>
<dbReference type="STRING" id="3871.A0A1J7HR96"/>
<evidence type="ECO:0000259" key="1">
    <source>
        <dbReference type="Pfam" id="PF25597"/>
    </source>
</evidence>
<dbReference type="InterPro" id="IPR057670">
    <property type="entry name" value="SH3_retrovirus"/>
</dbReference>
<dbReference type="OMA" id="CYTHILD"/>
<dbReference type="Gramene" id="OIW15328">
    <property type="protein sequence ID" value="OIW15328"/>
    <property type="gene ID" value="TanjilG_10768"/>
</dbReference>
<accession>A0A1J7HR96</accession>
<dbReference type="InterPro" id="IPR012337">
    <property type="entry name" value="RNaseH-like_sf"/>
</dbReference>
<dbReference type="InterPro" id="IPR036397">
    <property type="entry name" value="RNaseH_sf"/>
</dbReference>
<protein>
    <recommendedName>
        <fullName evidence="1">Retroviral polymerase SH3-like domain-containing protein</fullName>
    </recommendedName>
</protein>
<dbReference type="EMBL" id="CM007363">
    <property type="protein sequence ID" value="OIW15328.1"/>
    <property type="molecule type" value="Genomic_DNA"/>
</dbReference>
<dbReference type="InterPro" id="IPR039537">
    <property type="entry name" value="Retrotran_Ty1/copia-like"/>
</dbReference>
<reference evidence="2 3" key="1">
    <citation type="journal article" date="2017" name="Plant Biotechnol. J.">
        <title>A comprehensive draft genome sequence for lupin (Lupinus angustifolius), an emerging health food: insights into plant-microbe interactions and legume evolution.</title>
        <authorList>
            <person name="Hane J.K."/>
            <person name="Ming Y."/>
            <person name="Kamphuis L.G."/>
            <person name="Nelson M.N."/>
            <person name="Garg G."/>
            <person name="Atkins C.A."/>
            <person name="Bayer P.E."/>
            <person name="Bravo A."/>
            <person name="Bringans S."/>
            <person name="Cannon S."/>
            <person name="Edwards D."/>
            <person name="Foley R."/>
            <person name="Gao L.L."/>
            <person name="Harrison M.J."/>
            <person name="Huang W."/>
            <person name="Hurgobin B."/>
            <person name="Li S."/>
            <person name="Liu C.W."/>
            <person name="McGrath A."/>
            <person name="Morahan G."/>
            <person name="Murray J."/>
            <person name="Weller J."/>
            <person name="Jian J."/>
            <person name="Singh K.B."/>
        </authorList>
    </citation>
    <scope>NUCLEOTIDE SEQUENCE [LARGE SCALE GENOMIC DNA]</scope>
    <source>
        <strain evidence="3">cv. Tanjil</strain>
        <tissue evidence="2">Whole plant</tissue>
    </source>
</reference>
<dbReference type="SUPFAM" id="SSF53098">
    <property type="entry name" value="Ribonuclease H-like"/>
    <property type="match status" value="1"/>
</dbReference>
<feature type="domain" description="Retroviral polymerase SH3-like" evidence="1">
    <location>
        <begin position="59"/>
        <end position="121"/>
    </location>
</feature>
<dbReference type="AlphaFoldDB" id="A0A1J7HR96"/>
<dbReference type="Gene3D" id="3.30.420.10">
    <property type="entry name" value="Ribonuclease H-like superfamily/Ribonuclease H"/>
    <property type="match status" value="1"/>
</dbReference>
<dbReference type="PANTHER" id="PTHR42648:SF18">
    <property type="entry name" value="RETROTRANSPOSON, UNCLASSIFIED-LIKE PROTEIN"/>
    <property type="match status" value="1"/>
</dbReference>
<dbReference type="Proteomes" id="UP000188354">
    <property type="component" value="Chromosome LG03"/>
</dbReference>